<reference evidence="1" key="1">
    <citation type="submission" date="2021-03" db="EMBL/GenBank/DDBJ databases">
        <title>Acanthopleuribacteraceae sp. M133.</title>
        <authorList>
            <person name="Wang G."/>
        </authorList>
    </citation>
    <scope>NUCLEOTIDE SEQUENCE</scope>
    <source>
        <strain evidence="1">M133</strain>
    </source>
</reference>
<sequence length="212" mass="23429">MTHPDWDALLQGRISQEARNELADLMRQSPEALRDFRDHVLVDSMLAQVYAATRFACPDIETLGGIATGSLRASNEDLIHLGLCRACQEEIREIEQFHSELEAPEPESGWTHLAALGRRFLENLAPPRAVPLFAASDVVKSNLPAVTCEPLSQPVTFHVSGGVMHLEPCRPLQEALKVRVISESGESVLSFEGSGPFTINLEQVWEIHIGEK</sequence>
<evidence type="ECO:0000313" key="1">
    <source>
        <dbReference type="EMBL" id="QTD53599.1"/>
    </source>
</evidence>
<organism evidence="1 2">
    <name type="scientific">Sulfidibacter corallicola</name>
    <dbReference type="NCBI Taxonomy" id="2818388"/>
    <lineage>
        <taxon>Bacteria</taxon>
        <taxon>Pseudomonadati</taxon>
        <taxon>Acidobacteriota</taxon>
        <taxon>Holophagae</taxon>
        <taxon>Acanthopleuribacterales</taxon>
        <taxon>Acanthopleuribacteraceae</taxon>
        <taxon>Sulfidibacter</taxon>
    </lineage>
</organism>
<keyword evidence="2" id="KW-1185">Reference proteome</keyword>
<dbReference type="EMBL" id="CP071793">
    <property type="protein sequence ID" value="QTD53599.1"/>
    <property type="molecule type" value="Genomic_DNA"/>
</dbReference>
<gene>
    <name evidence="1" type="ORF">J3U87_14180</name>
</gene>
<accession>A0A8A4TUG6</accession>
<evidence type="ECO:0000313" key="2">
    <source>
        <dbReference type="Proteomes" id="UP000663929"/>
    </source>
</evidence>
<protein>
    <submittedName>
        <fullName evidence="1">Uncharacterized protein</fullName>
    </submittedName>
</protein>
<dbReference type="KEGG" id="scor:J3U87_14180"/>
<proteinExistence type="predicted"/>
<dbReference type="RefSeq" id="WP_237383701.1">
    <property type="nucleotide sequence ID" value="NZ_CP071793.1"/>
</dbReference>
<dbReference type="AlphaFoldDB" id="A0A8A4TUG6"/>
<name>A0A8A4TUG6_SULCO</name>
<dbReference type="Proteomes" id="UP000663929">
    <property type="component" value="Chromosome"/>
</dbReference>